<accession>A0AAV3YDW9</accession>
<feature type="region of interest" description="Disordered" evidence="1">
    <location>
        <begin position="31"/>
        <end position="91"/>
    </location>
</feature>
<protein>
    <submittedName>
        <fullName evidence="2">Uncharacterized protein</fullName>
    </submittedName>
</protein>
<dbReference type="AlphaFoldDB" id="A0AAV3YDW9"/>
<comment type="caution">
    <text evidence="2">The sequence shown here is derived from an EMBL/GenBank/DDBJ whole genome shotgun (WGS) entry which is preliminary data.</text>
</comment>
<name>A0AAV3YDW9_9GAST</name>
<feature type="compositionally biased region" description="Polar residues" evidence="1">
    <location>
        <begin position="63"/>
        <end position="91"/>
    </location>
</feature>
<sequence length="108" mass="11574">MLASAWQEGKHVSIQVLNSTELIAMSQSSSVPSVPIAHDRWPTSANPPGESGMDVDSDDSDATIENVSTHQLDSVNGSSHDSLNQENCSTSRSVCVSVDVHHSFDHFP</sequence>
<gene>
    <name evidence="2" type="ORF">PoB_000758200</name>
</gene>
<evidence type="ECO:0000256" key="1">
    <source>
        <dbReference type="SAM" id="MobiDB-lite"/>
    </source>
</evidence>
<feature type="compositionally biased region" description="Acidic residues" evidence="1">
    <location>
        <begin position="53"/>
        <end position="62"/>
    </location>
</feature>
<dbReference type="EMBL" id="BLXT01000876">
    <property type="protein sequence ID" value="GFN81076.1"/>
    <property type="molecule type" value="Genomic_DNA"/>
</dbReference>
<keyword evidence="3" id="KW-1185">Reference proteome</keyword>
<organism evidence="2 3">
    <name type="scientific">Plakobranchus ocellatus</name>
    <dbReference type="NCBI Taxonomy" id="259542"/>
    <lineage>
        <taxon>Eukaryota</taxon>
        <taxon>Metazoa</taxon>
        <taxon>Spiralia</taxon>
        <taxon>Lophotrochozoa</taxon>
        <taxon>Mollusca</taxon>
        <taxon>Gastropoda</taxon>
        <taxon>Heterobranchia</taxon>
        <taxon>Euthyneura</taxon>
        <taxon>Panpulmonata</taxon>
        <taxon>Sacoglossa</taxon>
        <taxon>Placobranchoidea</taxon>
        <taxon>Plakobranchidae</taxon>
        <taxon>Plakobranchus</taxon>
    </lineage>
</organism>
<dbReference type="Proteomes" id="UP000735302">
    <property type="component" value="Unassembled WGS sequence"/>
</dbReference>
<evidence type="ECO:0000313" key="3">
    <source>
        <dbReference type="Proteomes" id="UP000735302"/>
    </source>
</evidence>
<evidence type="ECO:0000313" key="2">
    <source>
        <dbReference type="EMBL" id="GFN81076.1"/>
    </source>
</evidence>
<proteinExistence type="predicted"/>
<reference evidence="2 3" key="1">
    <citation type="journal article" date="2021" name="Elife">
        <title>Chloroplast acquisition without the gene transfer in kleptoplastic sea slugs, Plakobranchus ocellatus.</title>
        <authorList>
            <person name="Maeda T."/>
            <person name="Takahashi S."/>
            <person name="Yoshida T."/>
            <person name="Shimamura S."/>
            <person name="Takaki Y."/>
            <person name="Nagai Y."/>
            <person name="Toyoda A."/>
            <person name="Suzuki Y."/>
            <person name="Arimoto A."/>
            <person name="Ishii H."/>
            <person name="Satoh N."/>
            <person name="Nishiyama T."/>
            <person name="Hasebe M."/>
            <person name="Maruyama T."/>
            <person name="Minagawa J."/>
            <person name="Obokata J."/>
            <person name="Shigenobu S."/>
        </authorList>
    </citation>
    <scope>NUCLEOTIDE SEQUENCE [LARGE SCALE GENOMIC DNA]</scope>
</reference>